<accession>A0AA40ANL7</accession>
<keyword evidence="1" id="KW-0175">Coiled coil</keyword>
<evidence type="ECO:0000313" key="3">
    <source>
        <dbReference type="EMBL" id="KAK0719132.1"/>
    </source>
</evidence>
<dbReference type="AlphaFoldDB" id="A0AA40ANL7"/>
<dbReference type="Proteomes" id="UP001172102">
    <property type="component" value="Unassembled WGS sequence"/>
</dbReference>
<evidence type="ECO:0000256" key="2">
    <source>
        <dbReference type="SAM" id="MobiDB-lite"/>
    </source>
</evidence>
<evidence type="ECO:0000256" key="1">
    <source>
        <dbReference type="SAM" id="Coils"/>
    </source>
</evidence>
<protein>
    <submittedName>
        <fullName evidence="3">Uncharacterized protein</fullName>
    </submittedName>
</protein>
<feature type="compositionally biased region" description="Basic and acidic residues" evidence="2">
    <location>
        <begin position="173"/>
        <end position="185"/>
    </location>
</feature>
<evidence type="ECO:0000313" key="4">
    <source>
        <dbReference type="Proteomes" id="UP001172102"/>
    </source>
</evidence>
<reference evidence="3" key="1">
    <citation type="submission" date="2023-06" db="EMBL/GenBank/DDBJ databases">
        <title>Genome-scale phylogeny and comparative genomics of the fungal order Sordariales.</title>
        <authorList>
            <consortium name="Lawrence Berkeley National Laboratory"/>
            <person name="Hensen N."/>
            <person name="Bonometti L."/>
            <person name="Westerberg I."/>
            <person name="Brannstrom I.O."/>
            <person name="Guillou S."/>
            <person name="Cros-Aarteil S."/>
            <person name="Calhoun S."/>
            <person name="Haridas S."/>
            <person name="Kuo A."/>
            <person name="Mondo S."/>
            <person name="Pangilinan J."/>
            <person name="Riley R."/>
            <person name="Labutti K."/>
            <person name="Andreopoulos B."/>
            <person name="Lipzen A."/>
            <person name="Chen C."/>
            <person name="Yanf M."/>
            <person name="Daum C."/>
            <person name="Ng V."/>
            <person name="Clum A."/>
            <person name="Steindorff A."/>
            <person name="Ohm R."/>
            <person name="Martin F."/>
            <person name="Silar P."/>
            <person name="Natvig D."/>
            <person name="Lalanne C."/>
            <person name="Gautier V."/>
            <person name="Ament-Velasquez S.L."/>
            <person name="Kruys A."/>
            <person name="Hutchinson M.I."/>
            <person name="Powell A.J."/>
            <person name="Barry K."/>
            <person name="Miller A.N."/>
            <person name="Grigoriev I.V."/>
            <person name="Debuchy R."/>
            <person name="Gladieux P."/>
            <person name="Thoren M.H."/>
            <person name="Johannesson H."/>
        </authorList>
    </citation>
    <scope>NUCLEOTIDE SEQUENCE</scope>
    <source>
        <strain evidence="3">SMH4607-1</strain>
    </source>
</reference>
<feature type="coiled-coil region" evidence="1">
    <location>
        <begin position="86"/>
        <end position="120"/>
    </location>
</feature>
<sequence>MVQVATVSTKPAIREPWLAGLEKAAGPEFAGLWREFLNGEKTTLPHMSAKLDAKITEVSNRRLHRQNIDDRYGHTVRRTSQADDKRALDEKRIAQTREEIEDHRSEIESLQELELELQLSERADSQRALDEADAMVNVLHQDMAEIRFRLNLSPQRLVEHEQSFPPYQLQSEQHIEEEQGAKTEDEPPEPDSPIVSQQLDALAQIQPVPQPAPLPEFEPEVELEVINDPPDQPNLGDEEAGLLASMTGPVPPGLTIDIYPLVSLVDKSLMNSI</sequence>
<organism evidence="3 4">
    <name type="scientific">Lasiosphaeris hirsuta</name>
    <dbReference type="NCBI Taxonomy" id="260670"/>
    <lineage>
        <taxon>Eukaryota</taxon>
        <taxon>Fungi</taxon>
        <taxon>Dikarya</taxon>
        <taxon>Ascomycota</taxon>
        <taxon>Pezizomycotina</taxon>
        <taxon>Sordariomycetes</taxon>
        <taxon>Sordariomycetidae</taxon>
        <taxon>Sordariales</taxon>
        <taxon>Lasiosphaeriaceae</taxon>
        <taxon>Lasiosphaeris</taxon>
    </lineage>
</organism>
<dbReference type="EMBL" id="JAUKUA010000003">
    <property type="protein sequence ID" value="KAK0719132.1"/>
    <property type="molecule type" value="Genomic_DNA"/>
</dbReference>
<feature type="region of interest" description="Disordered" evidence="2">
    <location>
        <begin position="173"/>
        <end position="193"/>
    </location>
</feature>
<keyword evidence="4" id="KW-1185">Reference proteome</keyword>
<gene>
    <name evidence="3" type="ORF">B0H67DRAFT_642515</name>
</gene>
<comment type="caution">
    <text evidence="3">The sequence shown here is derived from an EMBL/GenBank/DDBJ whole genome shotgun (WGS) entry which is preliminary data.</text>
</comment>
<proteinExistence type="predicted"/>
<name>A0AA40ANL7_9PEZI</name>